<feature type="signal peptide" evidence="11">
    <location>
        <begin position="1"/>
        <end position="22"/>
    </location>
</feature>
<keyword evidence="4 8" id="KW-0812">Transmembrane</keyword>
<dbReference type="Gene3D" id="2.170.130.10">
    <property type="entry name" value="TonB-dependent receptor, plug domain"/>
    <property type="match status" value="1"/>
</dbReference>
<evidence type="ECO:0000313" key="15">
    <source>
        <dbReference type="Proteomes" id="UP000229081"/>
    </source>
</evidence>
<sequence length="720" mass="76545">MRHLFLLSAASLALALPAAARSADPDNSPPSPADAAPDGQDKGVSKGDEIVVTGILPTSERDVLAGTSVVSGEELTRDLRPSIGETLARQPGVSATSFGPSASRPILRGFQGERIRVLTDGIGSIDVSNTSVDHAVVIDPLLADRVEIVRGPSALLYGSSAIGGVVNVIDSRIPRAVPENGYRVNAIGSYGSAANERSVGAAGDVGLGKVVLHADGSYLKSDDLDIGGYVLSPGARAAALAAAAGPTTPDDPDFATSAALKDTLPNTAARTWTAGVGAALITDTGNLGISYSHYDSLYGVPIRYATESGQEQEAPRLSVVQNRVDLRGEVETGGGFLDKIRVRAGYANYRHFELEEDGEIGTAFYNKGIESRLELVQAKRGGWSGASGVQYFHRDFDVVGDEAFLPKNRTSQLGVFTLQQLEFGALRAEGGLRYESTSLAATPLAGDSRFFSGTRHFDAISGSAGLSYELADGVRIGFNASRTERAPSGEELFARGGHAGTQSWEVGNEDFKLEKSWGLEGTLHVHQDRFSLDASAYYNWFSNYISENQVDPAVCETAAAPSGREVDLPCFQYQQADARYYGFEANASFRLAQLGSYAINIDALGDYVHASIVDAGPVPRIPPARVLGGIEAQSDRVTARAEVEHVFEQNRIAPFETPTADYTLVNASIGFRPFSGNDKISLLLSANNIFDVEARRHSSFLKDFAPLGGRDLRATVRVGF</sequence>
<dbReference type="GO" id="GO:0044718">
    <property type="term" value="P:siderophore transmembrane transport"/>
    <property type="evidence" value="ECO:0007669"/>
    <property type="project" value="TreeGrafter"/>
</dbReference>
<evidence type="ECO:0000313" key="14">
    <source>
        <dbReference type="EMBL" id="ATY31058.1"/>
    </source>
</evidence>
<dbReference type="EMBL" id="CP024923">
    <property type="protein sequence ID" value="ATY31058.1"/>
    <property type="molecule type" value="Genomic_DNA"/>
</dbReference>
<dbReference type="PANTHER" id="PTHR30069">
    <property type="entry name" value="TONB-DEPENDENT OUTER MEMBRANE RECEPTOR"/>
    <property type="match status" value="1"/>
</dbReference>
<keyword evidence="14" id="KW-0675">Receptor</keyword>
<evidence type="ECO:0000256" key="1">
    <source>
        <dbReference type="ARBA" id="ARBA00004571"/>
    </source>
</evidence>
<gene>
    <name evidence="14" type="ORF">CVN68_02890</name>
</gene>
<evidence type="ECO:0000256" key="3">
    <source>
        <dbReference type="ARBA" id="ARBA00022452"/>
    </source>
</evidence>
<feature type="region of interest" description="Disordered" evidence="10">
    <location>
        <begin position="21"/>
        <end position="45"/>
    </location>
</feature>
<name>A0A2K8MAY9_9SPHN</name>
<dbReference type="InterPro" id="IPR036942">
    <property type="entry name" value="Beta-barrel_TonB_sf"/>
</dbReference>
<proteinExistence type="inferred from homology"/>
<accession>A0A2K8MAY9</accession>
<dbReference type="InterPro" id="IPR039426">
    <property type="entry name" value="TonB-dep_rcpt-like"/>
</dbReference>
<dbReference type="PANTHER" id="PTHR30069:SF40">
    <property type="entry name" value="TONB-DEPENDENT RECEPTOR NMB0964-RELATED"/>
    <property type="match status" value="1"/>
</dbReference>
<keyword evidence="7 8" id="KW-0998">Cell outer membrane</keyword>
<dbReference type="Gene3D" id="2.40.170.20">
    <property type="entry name" value="TonB-dependent receptor, beta-barrel domain"/>
    <property type="match status" value="1"/>
</dbReference>
<evidence type="ECO:0000259" key="13">
    <source>
        <dbReference type="Pfam" id="PF07715"/>
    </source>
</evidence>
<dbReference type="InterPro" id="IPR012910">
    <property type="entry name" value="Plug_dom"/>
</dbReference>
<feature type="domain" description="TonB-dependent receptor-like beta-barrel" evidence="12">
    <location>
        <begin position="271"/>
        <end position="689"/>
    </location>
</feature>
<evidence type="ECO:0000256" key="6">
    <source>
        <dbReference type="ARBA" id="ARBA00023136"/>
    </source>
</evidence>
<keyword evidence="5 9" id="KW-0798">TonB box</keyword>
<dbReference type="Proteomes" id="UP000229081">
    <property type="component" value="Chromosome"/>
</dbReference>
<keyword evidence="6 8" id="KW-0472">Membrane</keyword>
<evidence type="ECO:0000259" key="12">
    <source>
        <dbReference type="Pfam" id="PF00593"/>
    </source>
</evidence>
<keyword evidence="11" id="KW-0732">Signal</keyword>
<dbReference type="RefSeq" id="WP_100280869.1">
    <property type="nucleotide sequence ID" value="NZ_CP024923.1"/>
</dbReference>
<comment type="subcellular location">
    <subcellularLocation>
        <location evidence="1 8">Cell outer membrane</location>
        <topology evidence="1 8">Multi-pass membrane protein</topology>
    </subcellularLocation>
</comment>
<dbReference type="OrthoDB" id="9795928at2"/>
<dbReference type="GO" id="GO:0009279">
    <property type="term" value="C:cell outer membrane"/>
    <property type="evidence" value="ECO:0007669"/>
    <property type="project" value="UniProtKB-SubCell"/>
</dbReference>
<protein>
    <submittedName>
        <fullName evidence="14">TonB-dependent receptor</fullName>
    </submittedName>
</protein>
<reference evidence="14 15" key="1">
    <citation type="submission" date="2017-11" db="EMBL/GenBank/DDBJ databases">
        <title>Complete genome sequence of Sphingomonas sp. Strain Cra20, a psychrotolerant potential plant growth promoting rhizobacteria.</title>
        <authorList>
            <person name="Luo Y."/>
        </authorList>
    </citation>
    <scope>NUCLEOTIDE SEQUENCE [LARGE SCALE GENOMIC DNA]</scope>
    <source>
        <strain evidence="14 15">Cra20</strain>
    </source>
</reference>
<dbReference type="AlphaFoldDB" id="A0A2K8MAY9"/>
<dbReference type="KEGG" id="sphc:CVN68_02890"/>
<dbReference type="GO" id="GO:0015344">
    <property type="term" value="F:siderophore uptake transmembrane transporter activity"/>
    <property type="evidence" value="ECO:0007669"/>
    <property type="project" value="TreeGrafter"/>
</dbReference>
<dbReference type="Pfam" id="PF00593">
    <property type="entry name" value="TonB_dep_Rec_b-barrel"/>
    <property type="match status" value="1"/>
</dbReference>
<dbReference type="InterPro" id="IPR000531">
    <property type="entry name" value="Beta-barrel_TonB"/>
</dbReference>
<evidence type="ECO:0000256" key="10">
    <source>
        <dbReference type="SAM" id="MobiDB-lite"/>
    </source>
</evidence>
<feature type="domain" description="TonB-dependent receptor plug" evidence="13">
    <location>
        <begin position="60"/>
        <end position="165"/>
    </location>
</feature>
<evidence type="ECO:0000256" key="5">
    <source>
        <dbReference type="ARBA" id="ARBA00023077"/>
    </source>
</evidence>
<keyword evidence="15" id="KW-1185">Reference proteome</keyword>
<feature type="chain" id="PRO_5014648791" evidence="11">
    <location>
        <begin position="23"/>
        <end position="720"/>
    </location>
</feature>
<dbReference type="PROSITE" id="PS52016">
    <property type="entry name" value="TONB_DEPENDENT_REC_3"/>
    <property type="match status" value="1"/>
</dbReference>
<evidence type="ECO:0000256" key="2">
    <source>
        <dbReference type="ARBA" id="ARBA00022448"/>
    </source>
</evidence>
<dbReference type="InterPro" id="IPR037066">
    <property type="entry name" value="Plug_dom_sf"/>
</dbReference>
<evidence type="ECO:0000256" key="7">
    <source>
        <dbReference type="ARBA" id="ARBA00023237"/>
    </source>
</evidence>
<organism evidence="14 15">
    <name type="scientific">Sphingomonas psychrotolerans</name>
    <dbReference type="NCBI Taxonomy" id="1327635"/>
    <lineage>
        <taxon>Bacteria</taxon>
        <taxon>Pseudomonadati</taxon>
        <taxon>Pseudomonadota</taxon>
        <taxon>Alphaproteobacteria</taxon>
        <taxon>Sphingomonadales</taxon>
        <taxon>Sphingomonadaceae</taxon>
        <taxon>Sphingomonas</taxon>
    </lineage>
</organism>
<evidence type="ECO:0000256" key="8">
    <source>
        <dbReference type="PROSITE-ProRule" id="PRU01360"/>
    </source>
</evidence>
<evidence type="ECO:0000256" key="4">
    <source>
        <dbReference type="ARBA" id="ARBA00022692"/>
    </source>
</evidence>
<evidence type="ECO:0000256" key="9">
    <source>
        <dbReference type="RuleBase" id="RU003357"/>
    </source>
</evidence>
<comment type="similarity">
    <text evidence="8 9">Belongs to the TonB-dependent receptor family.</text>
</comment>
<dbReference type="SUPFAM" id="SSF56935">
    <property type="entry name" value="Porins"/>
    <property type="match status" value="1"/>
</dbReference>
<keyword evidence="3 8" id="KW-1134">Transmembrane beta strand</keyword>
<evidence type="ECO:0000256" key="11">
    <source>
        <dbReference type="SAM" id="SignalP"/>
    </source>
</evidence>
<dbReference type="Pfam" id="PF07715">
    <property type="entry name" value="Plug"/>
    <property type="match status" value="1"/>
</dbReference>
<keyword evidence="2 8" id="KW-0813">Transport</keyword>